<evidence type="ECO:0000259" key="2">
    <source>
        <dbReference type="Pfam" id="PF00857"/>
    </source>
</evidence>
<organism evidence="3 4">
    <name type="scientific">Methylobacterium isbiliense</name>
    <dbReference type="NCBI Taxonomy" id="315478"/>
    <lineage>
        <taxon>Bacteria</taxon>
        <taxon>Pseudomonadati</taxon>
        <taxon>Pseudomonadota</taxon>
        <taxon>Alphaproteobacteria</taxon>
        <taxon>Hyphomicrobiales</taxon>
        <taxon>Methylobacteriaceae</taxon>
        <taxon>Methylobacterium</taxon>
    </lineage>
</organism>
<keyword evidence="1" id="KW-0378">Hydrolase</keyword>
<comment type="caution">
    <text evidence="3">The sequence shown here is derived from an EMBL/GenBank/DDBJ whole genome shotgun (WGS) entry which is preliminary data.</text>
</comment>
<evidence type="ECO:0000313" key="3">
    <source>
        <dbReference type="EMBL" id="GJE03901.1"/>
    </source>
</evidence>
<dbReference type="SUPFAM" id="SSF52499">
    <property type="entry name" value="Isochorismatase-like hydrolases"/>
    <property type="match status" value="1"/>
</dbReference>
<reference evidence="3" key="2">
    <citation type="submission" date="2021-08" db="EMBL/GenBank/DDBJ databases">
        <authorList>
            <person name="Tani A."/>
            <person name="Ola A."/>
            <person name="Ogura Y."/>
            <person name="Katsura K."/>
            <person name="Hayashi T."/>
        </authorList>
    </citation>
    <scope>NUCLEOTIDE SEQUENCE</scope>
    <source>
        <strain evidence="3">DSM 17168</strain>
    </source>
</reference>
<reference evidence="3" key="1">
    <citation type="journal article" date="2021" name="Front. Microbiol.">
        <title>Comprehensive Comparative Genomics and Phenotyping of Methylobacterium Species.</title>
        <authorList>
            <person name="Alessa O."/>
            <person name="Ogura Y."/>
            <person name="Fujitani Y."/>
            <person name="Takami H."/>
            <person name="Hayashi T."/>
            <person name="Sahin N."/>
            <person name="Tani A."/>
        </authorList>
    </citation>
    <scope>NUCLEOTIDE SEQUENCE</scope>
    <source>
        <strain evidence="3">DSM 17168</strain>
    </source>
</reference>
<accession>A0ABQ4SNM6</accession>
<protein>
    <submittedName>
        <fullName evidence="3">Maleamate amidohydrolase</fullName>
    </submittedName>
</protein>
<dbReference type="PANTHER" id="PTHR43540">
    <property type="entry name" value="PEROXYUREIDOACRYLATE/UREIDOACRYLATE AMIDOHYDROLASE-RELATED"/>
    <property type="match status" value="1"/>
</dbReference>
<dbReference type="Gene3D" id="3.40.50.850">
    <property type="entry name" value="Isochorismatase-like"/>
    <property type="match status" value="1"/>
</dbReference>
<feature type="domain" description="Isochorismatase-like" evidence="2">
    <location>
        <begin position="24"/>
        <end position="198"/>
    </location>
</feature>
<dbReference type="Pfam" id="PF00857">
    <property type="entry name" value="Isochorismatase"/>
    <property type="match status" value="1"/>
</dbReference>
<dbReference type="EMBL" id="BPQQ01000096">
    <property type="protein sequence ID" value="GJE03901.1"/>
    <property type="molecule type" value="Genomic_DNA"/>
</dbReference>
<dbReference type="PANTHER" id="PTHR43540:SF1">
    <property type="entry name" value="ISOCHORISMATASE HYDROLASE"/>
    <property type="match status" value="1"/>
</dbReference>
<name>A0ABQ4SNM6_9HYPH</name>
<dbReference type="Proteomes" id="UP001055153">
    <property type="component" value="Unassembled WGS sequence"/>
</dbReference>
<dbReference type="RefSeq" id="WP_238241274.1">
    <property type="nucleotide sequence ID" value="NZ_BPQQ01000096.1"/>
</dbReference>
<gene>
    <name evidence="3" type="primary">nicF</name>
    <name evidence="3" type="ORF">GMJLKIPL_5858</name>
</gene>
<dbReference type="InterPro" id="IPR036380">
    <property type="entry name" value="Isochorismatase-like_sf"/>
</dbReference>
<proteinExistence type="predicted"/>
<keyword evidence="4" id="KW-1185">Reference proteome</keyword>
<evidence type="ECO:0000313" key="4">
    <source>
        <dbReference type="Proteomes" id="UP001055153"/>
    </source>
</evidence>
<sequence>MASEIAKVRERGFGRRVGPGRRPALLVVDLTRAFTAPEASLGADMAPAIDEANRLLDAAHAAGIPVHLSAIAYDDPRTQSGIWRAKITGLDALILGSEGVEQDPRLRRAPSDRILVKRFASCFFGTALAEDLRADGVDTLIIAGCTTSGCVRASAVDACSYGFRTIVAREATADRLLDAHAQSLIDIDLKYGDVMPVDDIVGYLGAVQAVA</sequence>
<evidence type="ECO:0000256" key="1">
    <source>
        <dbReference type="ARBA" id="ARBA00022801"/>
    </source>
</evidence>
<dbReference type="InterPro" id="IPR000868">
    <property type="entry name" value="Isochorismatase-like_dom"/>
</dbReference>
<dbReference type="InterPro" id="IPR050272">
    <property type="entry name" value="Isochorismatase-like_hydrls"/>
</dbReference>